<dbReference type="GO" id="GO:0008705">
    <property type="term" value="F:methionine synthase activity"/>
    <property type="evidence" value="ECO:0007669"/>
    <property type="project" value="InterPro"/>
</dbReference>
<dbReference type="Gene3D" id="3.30.420.480">
    <property type="entry name" value="Domain of unknown function (DUF4445)"/>
    <property type="match status" value="1"/>
</dbReference>
<dbReference type="RefSeq" id="WP_284680409.1">
    <property type="nucleotide sequence ID" value="NZ_CP060096.1"/>
</dbReference>
<dbReference type="Proteomes" id="UP000671913">
    <property type="component" value="Chromosome"/>
</dbReference>
<feature type="domain" description="RACo C-terminal" evidence="2">
    <location>
        <begin position="579"/>
        <end position="829"/>
    </location>
</feature>
<organism evidence="5 6">
    <name type="scientific">Aceticella autotrophica</name>
    <dbReference type="NCBI Taxonomy" id="2755338"/>
    <lineage>
        <taxon>Bacteria</taxon>
        <taxon>Bacillati</taxon>
        <taxon>Bacillota</taxon>
        <taxon>Clostridia</taxon>
        <taxon>Thermoanaerobacterales</taxon>
        <taxon>Thermoanaerobacteraceae</taxon>
        <taxon>Aceticella</taxon>
    </lineage>
</organism>
<dbReference type="InterPro" id="IPR012675">
    <property type="entry name" value="Beta-grasp_dom_sf"/>
</dbReference>
<dbReference type="Pfam" id="PF17650">
    <property type="entry name" value="RACo_linker"/>
    <property type="match status" value="1"/>
</dbReference>
<dbReference type="InterPro" id="IPR042259">
    <property type="entry name" value="Raco-like_middle_sf"/>
</dbReference>
<evidence type="ECO:0000259" key="3">
    <source>
        <dbReference type="Pfam" id="PF17650"/>
    </source>
</evidence>
<dbReference type="Pfam" id="PF14574">
    <property type="entry name" value="RACo_C_ter"/>
    <property type="match status" value="1"/>
</dbReference>
<evidence type="ECO:0000313" key="5">
    <source>
        <dbReference type="EMBL" id="QSZ27700.1"/>
    </source>
</evidence>
<name>A0A975GAV6_9THEO</name>
<protein>
    <submittedName>
        <fullName evidence="5">DUF4445 domain-containing protein</fullName>
    </submittedName>
</protein>
<dbReference type="KEGG" id="aaut:ACETAC_02000"/>
<dbReference type="InterPro" id="IPR040506">
    <property type="entry name" value="RACo_linker"/>
</dbReference>
<dbReference type="InterPro" id="IPR037010">
    <property type="entry name" value="VitB12-dep_Met_synth_activ_sf"/>
</dbReference>
<evidence type="ECO:0000259" key="2">
    <source>
        <dbReference type="Pfam" id="PF14574"/>
    </source>
</evidence>
<evidence type="ECO:0000259" key="4">
    <source>
        <dbReference type="Pfam" id="PF17651"/>
    </source>
</evidence>
<dbReference type="AlphaFoldDB" id="A0A975GAV6"/>
<sequence length="832" mass="92895">MYYKDYPVNIEKKLVLKYLGYKNDKIPEEIMDKVDKAINDAYKFIKPKIVYDRYNVFYDEKDNKLILPNGDGFSEDYIVNHLKNAEYLVFAVITLGSSIEEKISQYFSSGDIMKGMIYDAISNSALDYLSRSLWKDLAEEAESQGKGITQSFCPGDSRWNIKDQEKIFNLLDVKSIGVSLNDDFMMKPLKSLSIVYGVGKNIKTSLADHDCSQCDLKNCSYRHTSKKFFKVNVSFGKVKKIITAEMGENLFELLIKNGIEVYNLCGGHHKCGKCKVKVDTEQFISEEEEKFLSDDDKKENMRLSCFITVDKNLNVVVPYNDKTAVILTDDNELPVVSFRPRIEKKHLNLDKPSLNDQRDDHKRILDAIGINATISADLLKKLPDIMEKTNYNIACTVRGDEIVSVGDINDKEELYGIAIDIGTTTIALYLYNISTGKKVDVYSALNHEKVFGADVISRINYTITKEDGLNKINKIMIDEINDLIDDVCKKNKIHRNSIYEITAVGNTTMIHFLLNVSCKNIANSPFIPVFTSKMQFKAHDLGININPEGYIVTLPMVASYIGSDTVAAILSSRMYLKKEINLLLDIGTNSEIVLGNKDGLFACSAAAGPAFEGAGITCGMGGIAGAIEHVDFTNIPVYATIGNVEPQGLCGSGIVDLIAGFVKYGIIDMTGRLLSNEEVSEYTDKGIADRIIEYKGERVFLLDKKNDIYVTQKDIRQVQLAKGAILAGIRILMREMGINTEDIANVYFAGGFGNYINVESAAEIGLIPYELKDKVVQIGNAAGKGAILALLSDEELSTASKIKDNIKYIELSSITSFQEEFMEGMYFKRCNF</sequence>
<evidence type="ECO:0000259" key="1">
    <source>
        <dbReference type="Pfam" id="PF00111"/>
    </source>
</evidence>
<dbReference type="InterPro" id="IPR036010">
    <property type="entry name" value="2Fe-2S_ferredoxin-like_sf"/>
</dbReference>
<dbReference type="SUPFAM" id="SSF53067">
    <property type="entry name" value="Actin-like ATPase domain"/>
    <property type="match status" value="1"/>
</dbReference>
<reference evidence="5" key="1">
    <citation type="submission" date="2020-08" db="EMBL/GenBank/DDBJ databases">
        <title>Genomic insights into the carbon and energy metabolism of the first obligate autotrophic acetogenic bacterium Aceticella autotrophica gen. nov., sp. nov.</title>
        <authorList>
            <person name="Toshchakov S.V."/>
            <person name="Elcheninov A.G."/>
            <person name="Kublanov I.V."/>
            <person name="Frolov E.N."/>
            <person name="Lebedinsky A.V."/>
        </authorList>
    </citation>
    <scope>NUCLEOTIDE SEQUENCE</scope>
    <source>
        <strain evidence="5">3443-3Ac</strain>
    </source>
</reference>
<evidence type="ECO:0000313" key="6">
    <source>
        <dbReference type="Proteomes" id="UP000671913"/>
    </source>
</evidence>
<feature type="domain" description="RACo linker region" evidence="3">
    <location>
        <begin position="335"/>
        <end position="405"/>
    </location>
</feature>
<dbReference type="SUPFAM" id="SSF56507">
    <property type="entry name" value="Methionine synthase activation domain-like"/>
    <property type="match status" value="1"/>
</dbReference>
<dbReference type="EMBL" id="CP060096">
    <property type="protein sequence ID" value="QSZ27700.1"/>
    <property type="molecule type" value="Genomic_DNA"/>
</dbReference>
<dbReference type="Pfam" id="PF17651">
    <property type="entry name" value="Raco_middle"/>
    <property type="match status" value="1"/>
</dbReference>
<accession>A0A975GAV6</accession>
<dbReference type="CDD" id="cd00207">
    <property type="entry name" value="fer2"/>
    <property type="match status" value="1"/>
</dbReference>
<dbReference type="Pfam" id="PF00111">
    <property type="entry name" value="Fer2"/>
    <property type="match status" value="1"/>
</dbReference>
<dbReference type="InterPro" id="IPR052911">
    <property type="entry name" value="Corrinoid_activation_enz"/>
</dbReference>
<dbReference type="Gene3D" id="3.10.20.880">
    <property type="match status" value="1"/>
</dbReference>
<dbReference type="PANTHER" id="PTHR42895">
    <property type="entry name" value="IRON-SULFUR CLUSTER-BINDING PROTEIN-RELATED"/>
    <property type="match status" value="1"/>
</dbReference>
<dbReference type="InterPro" id="IPR001041">
    <property type="entry name" value="2Fe-2S_ferredoxin-type"/>
</dbReference>
<dbReference type="Gene3D" id="3.10.20.30">
    <property type="match status" value="1"/>
</dbReference>
<feature type="domain" description="2Fe-2S ferredoxin-type" evidence="1">
    <location>
        <begin position="240"/>
        <end position="309"/>
    </location>
</feature>
<dbReference type="InterPro" id="IPR027980">
    <property type="entry name" value="RACo_C"/>
</dbReference>
<dbReference type="GO" id="GO:0051536">
    <property type="term" value="F:iron-sulfur cluster binding"/>
    <property type="evidence" value="ECO:0007669"/>
    <property type="project" value="InterPro"/>
</dbReference>
<feature type="domain" description="RACo-like middle region" evidence="4">
    <location>
        <begin position="415"/>
        <end position="575"/>
    </location>
</feature>
<dbReference type="InterPro" id="IPR043129">
    <property type="entry name" value="ATPase_NBD"/>
</dbReference>
<dbReference type="PANTHER" id="PTHR42895:SF2">
    <property type="entry name" value="IRON-SULFUR CLUSTER PROTEIN"/>
    <property type="match status" value="1"/>
</dbReference>
<dbReference type="InterPro" id="IPR041414">
    <property type="entry name" value="Raco-like_middle"/>
</dbReference>
<keyword evidence="6" id="KW-1185">Reference proteome</keyword>
<gene>
    <name evidence="5" type="ORF">ACETAC_02000</name>
</gene>
<proteinExistence type="predicted"/>
<dbReference type="Gene3D" id="3.40.109.40">
    <property type="match status" value="1"/>
</dbReference>
<dbReference type="SUPFAM" id="SSF54292">
    <property type="entry name" value="2Fe-2S ferredoxin-like"/>
    <property type="match status" value="1"/>
</dbReference>